<dbReference type="Gene3D" id="3.10.20.590">
    <property type="match status" value="1"/>
</dbReference>
<dbReference type="InterPro" id="IPR009080">
    <property type="entry name" value="tRNAsynth_Ia_anticodon-bd"/>
</dbReference>
<feature type="domain" description="Methionyl/Leucyl tRNA synthetase" evidence="13">
    <location>
        <begin position="39"/>
        <end position="182"/>
    </location>
</feature>
<dbReference type="FunFam" id="1.10.730.10:FF:000002">
    <property type="entry name" value="Leucine--tRNA ligase"/>
    <property type="match status" value="1"/>
</dbReference>
<keyword evidence="6 9" id="KW-0648">Protein biosynthesis</keyword>
<feature type="domain" description="Aminoacyl-tRNA synthetase class Ia" evidence="11">
    <location>
        <begin position="415"/>
        <end position="587"/>
    </location>
</feature>
<evidence type="ECO:0000256" key="2">
    <source>
        <dbReference type="ARBA" id="ARBA00022490"/>
    </source>
</evidence>
<evidence type="ECO:0000259" key="11">
    <source>
        <dbReference type="Pfam" id="PF00133"/>
    </source>
</evidence>
<dbReference type="InterPro" id="IPR025709">
    <property type="entry name" value="Leu_tRNA-synth_edit"/>
</dbReference>
<dbReference type="Pfam" id="PF08264">
    <property type="entry name" value="Anticodon_1"/>
    <property type="match status" value="1"/>
</dbReference>
<dbReference type="PANTHER" id="PTHR43740">
    <property type="entry name" value="LEUCYL-TRNA SYNTHETASE"/>
    <property type="match status" value="1"/>
</dbReference>
<evidence type="ECO:0000256" key="8">
    <source>
        <dbReference type="ARBA" id="ARBA00047469"/>
    </source>
</evidence>
<dbReference type="NCBIfam" id="TIGR00396">
    <property type="entry name" value="leuS_bact"/>
    <property type="match status" value="1"/>
</dbReference>
<keyword evidence="7 9" id="KW-0030">Aminoacyl-tRNA synthetase</keyword>
<dbReference type="AlphaFoldDB" id="A0A4D6YN23"/>
<evidence type="ECO:0000259" key="14">
    <source>
        <dbReference type="Pfam" id="PF13603"/>
    </source>
</evidence>
<dbReference type="OrthoDB" id="9810365at2"/>
<dbReference type="SUPFAM" id="SSF52374">
    <property type="entry name" value="Nucleotidylyl transferase"/>
    <property type="match status" value="1"/>
</dbReference>
<evidence type="ECO:0000256" key="3">
    <source>
        <dbReference type="ARBA" id="ARBA00022598"/>
    </source>
</evidence>
<evidence type="ECO:0000256" key="4">
    <source>
        <dbReference type="ARBA" id="ARBA00022741"/>
    </source>
</evidence>
<keyword evidence="16" id="KW-1185">Reference proteome</keyword>
<dbReference type="InterPro" id="IPR013155">
    <property type="entry name" value="M/V/L/I-tRNA-synth_anticd-bd"/>
</dbReference>
<evidence type="ECO:0000256" key="5">
    <source>
        <dbReference type="ARBA" id="ARBA00022840"/>
    </source>
</evidence>
<evidence type="ECO:0000313" key="16">
    <source>
        <dbReference type="Proteomes" id="UP000298603"/>
    </source>
</evidence>
<evidence type="ECO:0000259" key="13">
    <source>
        <dbReference type="Pfam" id="PF09334"/>
    </source>
</evidence>
<dbReference type="Pfam" id="PF13603">
    <property type="entry name" value="tRNA-synt_1_2"/>
    <property type="match status" value="1"/>
</dbReference>
<dbReference type="EC" id="6.1.1.4" evidence="9"/>
<evidence type="ECO:0000256" key="9">
    <source>
        <dbReference type="HAMAP-Rule" id="MF_00049"/>
    </source>
</evidence>
<feature type="short sequence motif" description="'HIGH' region" evidence="9">
    <location>
        <begin position="42"/>
        <end position="52"/>
    </location>
</feature>
<dbReference type="GO" id="GO:0002161">
    <property type="term" value="F:aminoacyl-tRNA deacylase activity"/>
    <property type="evidence" value="ECO:0007669"/>
    <property type="project" value="InterPro"/>
</dbReference>
<dbReference type="EMBL" id="CP032996">
    <property type="protein sequence ID" value="QCI27278.1"/>
    <property type="molecule type" value="Genomic_DNA"/>
</dbReference>
<sequence length="850" mass="101254">MQKTYDPNTLEFIVQEYWEKNKTFKVFENKNKIKYYCLAMLPYPSGKLHMGHVRNYTISDVIARYQRMIGKNVLHPIGWDAFGLPAEEAAIKHNIIPSKWTNTNIKYMKQQLKKLGFSYDWDREITTCDSEYYKWEQWFFKKLYKLNLIYKKTSLINWCPKDKTVLANEQVINGTCWRCQSKIITKIIPQWFIKIKKYAEKLLKDLNLLNQWPKKVIKMQKNWIGKFKGFEIQFELTNTNKKIKTYTTRLDLLFGITYISISPLHDLAKKELNSNEVQNIIKNTYNVNQNYEYSKIQYLGKKISRYAIHPITKKKIPIWITNYINLEYDVNSKISFSGHNKYDWEFSKKYNIKNKFVILKDNNIIPNIDDYPIENTGILFNSYEFNGLNSTVAQKKIFNLLNKKNIIKKKNKYKLQDWGISRQRYWGTPIPVAYHKNNTILIPNKKLPILPPKIKNMSDFKNIKEIYKNWSKITINNISMIKETDTFDTFIESSWYYIRYTAPKYNGMINKKAANYWLPIDQYIGGIEHATMHLIYFRFFHKLLYELNLVNYPEPAKKLLCQGMVLSDAFYYIDNTGKKIWISKENIKIIKNKHGKIKNIISNNIYKIIHAGMIKMSKSKNNGIDPELMIKKYGADTIRLFIMFSAPVTSNIEWNESGVKGMYRFLQKIWTIVYNYIHNVTNLNNNKKKYQIEEIKYILNQTILKVSQDIENRQSFNTAISEIMKFINIFSQIIQNDDNFIKKTINIILKLLYPFTPHFSFILWKKMNNNTIIDYEKWPKYDKKYIIKNNINFIIQVNGKKKDILIIKNNTTQQTILNILYKKSKISSILKIQEIKKIIYIPNKLINLII</sequence>
<comment type="catalytic activity">
    <reaction evidence="8 9">
        <text>tRNA(Leu) + L-leucine + ATP = L-leucyl-tRNA(Leu) + AMP + diphosphate</text>
        <dbReference type="Rhea" id="RHEA:11688"/>
        <dbReference type="Rhea" id="RHEA-COMP:9613"/>
        <dbReference type="Rhea" id="RHEA-COMP:9622"/>
        <dbReference type="ChEBI" id="CHEBI:30616"/>
        <dbReference type="ChEBI" id="CHEBI:33019"/>
        <dbReference type="ChEBI" id="CHEBI:57427"/>
        <dbReference type="ChEBI" id="CHEBI:78442"/>
        <dbReference type="ChEBI" id="CHEBI:78494"/>
        <dbReference type="ChEBI" id="CHEBI:456215"/>
        <dbReference type="EC" id="6.1.1.4"/>
    </reaction>
</comment>
<protein>
    <recommendedName>
        <fullName evidence="9">Leucine--tRNA ligase</fullName>
        <ecNumber evidence="9">6.1.1.4</ecNumber>
    </recommendedName>
    <alternativeName>
        <fullName evidence="9">Leucyl-tRNA synthetase</fullName>
        <shortName evidence="9">LeuRS</shortName>
    </alternativeName>
</protein>
<comment type="subcellular location">
    <subcellularLocation>
        <location evidence="9">Cytoplasm</location>
    </subcellularLocation>
</comment>
<dbReference type="InterPro" id="IPR015413">
    <property type="entry name" value="Methionyl/Leucyl_tRNA_Synth"/>
</dbReference>
<feature type="binding site" evidence="9">
    <location>
        <position position="618"/>
    </location>
    <ligand>
        <name>ATP</name>
        <dbReference type="ChEBI" id="CHEBI:30616"/>
    </ligand>
</feature>
<dbReference type="InterPro" id="IPR001412">
    <property type="entry name" value="aa-tRNA-synth_I_CS"/>
</dbReference>
<dbReference type="FunFam" id="3.40.50.620:FF:000003">
    <property type="entry name" value="Leucine--tRNA ligase"/>
    <property type="match status" value="1"/>
</dbReference>
<dbReference type="GO" id="GO:0005829">
    <property type="term" value="C:cytosol"/>
    <property type="evidence" value="ECO:0007669"/>
    <property type="project" value="TreeGrafter"/>
</dbReference>
<dbReference type="PRINTS" id="PR00985">
    <property type="entry name" value="TRNASYNTHLEU"/>
</dbReference>
<dbReference type="GO" id="GO:0006429">
    <property type="term" value="P:leucyl-tRNA aminoacylation"/>
    <property type="evidence" value="ECO:0007669"/>
    <property type="project" value="UniProtKB-UniRule"/>
</dbReference>
<feature type="short sequence motif" description="'KMSKS' region" evidence="9">
    <location>
        <begin position="615"/>
        <end position="619"/>
    </location>
</feature>
<keyword evidence="2 9" id="KW-0963">Cytoplasm</keyword>
<dbReference type="GO" id="GO:0005524">
    <property type="term" value="F:ATP binding"/>
    <property type="evidence" value="ECO:0007669"/>
    <property type="project" value="UniProtKB-UniRule"/>
</dbReference>
<dbReference type="InterPro" id="IPR014729">
    <property type="entry name" value="Rossmann-like_a/b/a_fold"/>
</dbReference>
<dbReference type="Pfam" id="PF00133">
    <property type="entry name" value="tRNA-synt_1"/>
    <property type="match status" value="2"/>
</dbReference>
<reference evidence="15 16" key="1">
    <citation type="submission" date="2018-10" db="EMBL/GenBank/DDBJ databases">
        <title>Comparative functional genomics of the obligate endosymbiont Buchnera aphidicola.</title>
        <authorList>
            <person name="Chong R.A."/>
        </authorList>
    </citation>
    <scope>NUCLEOTIDE SEQUENCE [LARGE SCALE GENOMIC DNA]</scope>
    <source>
        <strain evidence="15 16">Tma</strain>
    </source>
</reference>
<name>A0A4D6YN23_9GAMM</name>
<dbReference type="SUPFAM" id="SSF47323">
    <property type="entry name" value="Anticodon-binding domain of a subclass of class I aminoacyl-tRNA synthetases"/>
    <property type="match status" value="1"/>
</dbReference>
<evidence type="ECO:0000256" key="10">
    <source>
        <dbReference type="RuleBase" id="RU363035"/>
    </source>
</evidence>
<evidence type="ECO:0000256" key="1">
    <source>
        <dbReference type="ARBA" id="ARBA00005594"/>
    </source>
</evidence>
<keyword evidence="3 9" id="KW-0436">Ligase</keyword>
<evidence type="ECO:0000256" key="6">
    <source>
        <dbReference type="ARBA" id="ARBA00022917"/>
    </source>
</evidence>
<dbReference type="PANTHER" id="PTHR43740:SF2">
    <property type="entry name" value="LEUCINE--TRNA LIGASE, MITOCHONDRIAL"/>
    <property type="match status" value="1"/>
</dbReference>
<keyword evidence="4 9" id="KW-0547">Nucleotide-binding</keyword>
<dbReference type="Pfam" id="PF09334">
    <property type="entry name" value="tRNA-synt_1g"/>
    <property type="match status" value="1"/>
</dbReference>
<dbReference type="Gene3D" id="3.40.50.620">
    <property type="entry name" value="HUPs"/>
    <property type="match status" value="2"/>
</dbReference>
<dbReference type="Gene3D" id="1.10.730.10">
    <property type="entry name" value="Isoleucyl-tRNA Synthetase, Domain 1"/>
    <property type="match status" value="2"/>
</dbReference>
<dbReference type="PROSITE" id="PS00178">
    <property type="entry name" value="AA_TRNA_LIGASE_I"/>
    <property type="match status" value="1"/>
</dbReference>
<evidence type="ECO:0000256" key="7">
    <source>
        <dbReference type="ARBA" id="ARBA00023146"/>
    </source>
</evidence>
<feature type="domain" description="Aminoacyl-tRNA synthetase class Ia" evidence="11">
    <location>
        <begin position="614"/>
        <end position="654"/>
    </location>
</feature>
<keyword evidence="5 9" id="KW-0067">ATP-binding</keyword>
<dbReference type="CDD" id="cd07958">
    <property type="entry name" value="Anticodon_Ia_Leu_BEm"/>
    <property type="match status" value="1"/>
</dbReference>
<dbReference type="SUPFAM" id="SSF50677">
    <property type="entry name" value="ValRS/IleRS/LeuRS editing domain"/>
    <property type="match status" value="1"/>
</dbReference>
<gene>
    <name evidence="9 15" type="primary">leuS</name>
    <name evidence="15" type="ORF">D9V81_01485</name>
</gene>
<dbReference type="InterPro" id="IPR002302">
    <property type="entry name" value="Leu-tRNA-ligase"/>
</dbReference>
<feature type="domain" description="Methionyl/Valyl/Leucyl/Isoleucyl-tRNA synthetase anticodon-binding" evidence="12">
    <location>
        <begin position="698"/>
        <end position="815"/>
    </location>
</feature>
<evidence type="ECO:0000313" key="15">
    <source>
        <dbReference type="EMBL" id="QCI27278.1"/>
    </source>
</evidence>
<dbReference type="InterPro" id="IPR009008">
    <property type="entry name" value="Val/Leu/Ile-tRNA-synth_edit"/>
</dbReference>
<dbReference type="HAMAP" id="MF_00049_B">
    <property type="entry name" value="Leu_tRNA_synth_B"/>
    <property type="match status" value="1"/>
</dbReference>
<dbReference type="Gene3D" id="2.20.28.290">
    <property type="match status" value="1"/>
</dbReference>
<evidence type="ECO:0000259" key="12">
    <source>
        <dbReference type="Pfam" id="PF08264"/>
    </source>
</evidence>
<dbReference type="GO" id="GO:0004823">
    <property type="term" value="F:leucine-tRNA ligase activity"/>
    <property type="evidence" value="ECO:0007669"/>
    <property type="project" value="UniProtKB-UniRule"/>
</dbReference>
<comment type="similarity">
    <text evidence="1 9 10">Belongs to the class-I aminoacyl-tRNA synthetase family.</text>
</comment>
<dbReference type="RefSeq" id="WP_158349543.1">
    <property type="nucleotide sequence ID" value="NZ_CP032996.1"/>
</dbReference>
<proteinExistence type="inferred from homology"/>
<dbReference type="CDD" id="cd00812">
    <property type="entry name" value="LeuRS_core"/>
    <property type="match status" value="1"/>
</dbReference>
<dbReference type="InterPro" id="IPR002300">
    <property type="entry name" value="aa-tRNA-synth_Ia"/>
</dbReference>
<accession>A0A4D6YN23</accession>
<organism evidence="15 16">
    <name type="scientific">Buchnera aphidicola</name>
    <name type="common">Therioaphis trifolii</name>
    <dbReference type="NCBI Taxonomy" id="1241884"/>
    <lineage>
        <taxon>Bacteria</taxon>
        <taxon>Pseudomonadati</taxon>
        <taxon>Pseudomonadota</taxon>
        <taxon>Gammaproteobacteria</taxon>
        <taxon>Enterobacterales</taxon>
        <taxon>Erwiniaceae</taxon>
        <taxon>Buchnera</taxon>
    </lineage>
</organism>
<dbReference type="Proteomes" id="UP000298603">
    <property type="component" value="Chromosome"/>
</dbReference>
<feature type="domain" description="Leucyl-tRNA synthetase editing" evidence="14">
    <location>
        <begin position="221"/>
        <end position="399"/>
    </location>
</feature>